<dbReference type="GO" id="GO:0006508">
    <property type="term" value="P:proteolysis"/>
    <property type="evidence" value="ECO:0007669"/>
    <property type="project" value="InterPro"/>
</dbReference>
<reference evidence="2 3" key="1">
    <citation type="submission" date="2020-10" db="EMBL/GenBank/DDBJ databases">
        <title>Connecting structure to function with the recovery of over 1000 high-quality activated sludge metagenome-assembled genomes encoding full-length rRNA genes using long-read sequencing.</title>
        <authorList>
            <person name="Singleton C.M."/>
            <person name="Petriglieri F."/>
            <person name="Kristensen J.M."/>
            <person name="Kirkegaard R.H."/>
            <person name="Michaelsen T.Y."/>
            <person name="Andersen M.H."/>
            <person name="Karst S.M."/>
            <person name="Dueholm M.S."/>
            <person name="Nielsen P.H."/>
            <person name="Albertsen M."/>
        </authorList>
    </citation>
    <scope>NUCLEOTIDE SEQUENCE [LARGE SCALE GENOMIC DNA]</scope>
    <source>
        <strain evidence="2">Ribe_18-Q3-R11-54_MAXAC.273</strain>
    </source>
</reference>
<dbReference type="Pfam" id="PF20009">
    <property type="entry name" value="GEVED"/>
    <property type="match status" value="1"/>
</dbReference>
<dbReference type="SUPFAM" id="SSF55486">
    <property type="entry name" value="Metalloproteases ('zincins'), catalytic domain"/>
    <property type="match status" value="1"/>
</dbReference>
<dbReference type="PANTHER" id="PTHR11905:SF159">
    <property type="entry name" value="ADAM METALLOPROTEASE"/>
    <property type="match status" value="1"/>
</dbReference>
<proteinExistence type="predicted"/>
<dbReference type="EMBL" id="JADKGY010000008">
    <property type="protein sequence ID" value="MBK9982804.1"/>
    <property type="molecule type" value="Genomic_DNA"/>
</dbReference>
<evidence type="ECO:0000313" key="3">
    <source>
        <dbReference type="Proteomes" id="UP000808337"/>
    </source>
</evidence>
<evidence type="ECO:0000313" key="2">
    <source>
        <dbReference type="EMBL" id="MBK9982804.1"/>
    </source>
</evidence>
<accession>A0A9D7SXT2</accession>
<feature type="domain" description="Peptidase M12B" evidence="1">
    <location>
        <begin position="207"/>
        <end position="379"/>
    </location>
</feature>
<sequence length="1034" mass="109963">MRRSSVLFVCLVSIVSLLYGQKPVALETIASFRGRSHETVSLFNTAAPAKESLQHYVDKAYSMTLMPGMIQKLITSDPDLLRLQLPSPFNLDLDLHKVDIYSSTAQIKTSDGLRLTPNPAYIFYRGMIKGNPNSMAIVSVLKDKIQILYSDDTGNKRIQQAQDGSYIAFEDNNILVPNPMNCYVNDKAGSSPLIHPDNTTNRMLTGSCVEVYVECDYKSYVDNGSSIPNTEAWVASLWNEVTTLYANESIPVSVSDIFIYTSTDPFASLTSTSAVLNAFVSHIDTLTYNGRLAHFLSTRGLGGGIAYIDVLCSNSLQCAVSTSLSTSIIPFPTYSWNVEVVTHEMGHNMGSPHTHACAWNGNNTAIDGCGPQAGYSEGCTGPLPASGTIMSYCHLVGGVGINFTNGFGTQPGNLIRSKYNNAACNTGTCSPPVCTSLIDPAPNAINVDINQDLFWNNAQGANGFYLTVGTTPGGTNILNNVDVGLVTSYDPGALPFNTSIYVKIVPYNNLGNATGCLEQSFVTETSGPPQCTQLTSPLNGAINVSLSVVLHWAHSVGNQTGYKLTIGTTPGGTQIANQLNVGNVNFYDPPGLLPYTSTIYVKITPYGANGDVSGCSTESFTTLTPINGDFCSMAISLPCGGSLTGNTTLALDDPEAFTCGTDISAPGIWYTFVGNGQNVIIATCTQYGYDTKLNAYSGSCSGLTCITGIDDYCNTGSLISFPTTNGVNYFILVQGWGGQVGSYTITRTCYSGPFYCAAQGNNHSSEWIQTFNMAGYTKQSGSTSYSDFTNETITVSRGGAYTLTITPGFLQGSRSEQYRVWIDTNKDGDFADAEETIFSGGPSTAAVSGTITIPLSATTGLTRMRIAVRFNAVPPSCGSYDFGEVEDYSVLIKCNMVTSALDDSGNGTLRNVSICADDNENILFVPALNNQTINISAGPIVVDGIWKWMPDPGTNITIKAGPAVSRLLSIPVGKSAEIQYLTLIGGNTSPGSAIDNAGNLILRNSIVKPAISSATIPIRNTGVMNVIGPTNINN</sequence>
<dbReference type="AlphaFoldDB" id="A0A9D7SXT2"/>
<dbReference type="PROSITE" id="PS50215">
    <property type="entry name" value="ADAM_MEPRO"/>
    <property type="match status" value="1"/>
</dbReference>
<protein>
    <recommendedName>
        <fullName evidence="1">Peptidase M12B domain-containing protein</fullName>
    </recommendedName>
</protein>
<dbReference type="InterPro" id="IPR024079">
    <property type="entry name" value="MetalloPept_cat_dom_sf"/>
</dbReference>
<gene>
    <name evidence="2" type="ORF">IPP15_10350</name>
</gene>
<dbReference type="InterPro" id="IPR013783">
    <property type="entry name" value="Ig-like_fold"/>
</dbReference>
<evidence type="ECO:0000259" key="1">
    <source>
        <dbReference type="PROSITE" id="PS50215"/>
    </source>
</evidence>
<dbReference type="Pfam" id="PF13688">
    <property type="entry name" value="Reprolysin_5"/>
    <property type="match status" value="1"/>
</dbReference>
<dbReference type="GO" id="GO:0004222">
    <property type="term" value="F:metalloendopeptidase activity"/>
    <property type="evidence" value="ECO:0007669"/>
    <property type="project" value="InterPro"/>
</dbReference>
<organism evidence="2 3">
    <name type="scientific">Candidatus Opimibacter skivensis</name>
    <dbReference type="NCBI Taxonomy" id="2982028"/>
    <lineage>
        <taxon>Bacteria</taxon>
        <taxon>Pseudomonadati</taxon>
        <taxon>Bacteroidota</taxon>
        <taxon>Saprospiria</taxon>
        <taxon>Saprospirales</taxon>
        <taxon>Saprospiraceae</taxon>
        <taxon>Candidatus Opimibacter</taxon>
    </lineage>
</organism>
<dbReference type="PANTHER" id="PTHR11905">
    <property type="entry name" value="ADAM A DISINTEGRIN AND METALLOPROTEASE DOMAIN"/>
    <property type="match status" value="1"/>
</dbReference>
<dbReference type="InterPro" id="IPR045474">
    <property type="entry name" value="GEVED"/>
</dbReference>
<comment type="caution">
    <text evidence="2">The sequence shown here is derived from an EMBL/GenBank/DDBJ whole genome shotgun (WGS) entry which is preliminary data.</text>
</comment>
<dbReference type="Proteomes" id="UP000808337">
    <property type="component" value="Unassembled WGS sequence"/>
</dbReference>
<name>A0A9D7SXT2_9BACT</name>
<dbReference type="Gene3D" id="3.40.390.10">
    <property type="entry name" value="Collagenase (Catalytic Domain)"/>
    <property type="match status" value="1"/>
</dbReference>
<dbReference type="InterPro" id="IPR001590">
    <property type="entry name" value="Peptidase_M12B"/>
</dbReference>
<dbReference type="Gene3D" id="2.60.40.10">
    <property type="entry name" value="Immunoglobulins"/>
    <property type="match status" value="1"/>
</dbReference>